<dbReference type="InterPro" id="IPR001029">
    <property type="entry name" value="Flagellin_N"/>
</dbReference>
<feature type="domain" description="Flagellin N-terminal" evidence="5">
    <location>
        <begin position="16"/>
        <end position="141"/>
    </location>
</feature>
<dbReference type="STRING" id="1572751.PK98_02780"/>
<dbReference type="GO" id="GO:0005198">
    <property type="term" value="F:structural molecule activity"/>
    <property type="evidence" value="ECO:0007669"/>
    <property type="project" value="InterPro"/>
</dbReference>
<name>A0A0B2BVE8_9SPHN</name>
<evidence type="ECO:0000313" key="7">
    <source>
        <dbReference type="Proteomes" id="UP000030988"/>
    </source>
</evidence>
<evidence type="ECO:0000259" key="5">
    <source>
        <dbReference type="Pfam" id="PF00669"/>
    </source>
</evidence>
<keyword evidence="6" id="KW-0282">Flagellum</keyword>
<evidence type="ECO:0000256" key="1">
    <source>
        <dbReference type="ARBA" id="ARBA00004365"/>
    </source>
</evidence>
<dbReference type="InterPro" id="IPR001492">
    <property type="entry name" value="Flagellin"/>
</dbReference>
<gene>
    <name evidence="6" type="ORF">PK98_02780</name>
</gene>
<comment type="caution">
    <text evidence="6">The sequence shown here is derived from an EMBL/GenBank/DDBJ whole genome shotgun (WGS) entry which is preliminary data.</text>
</comment>
<protein>
    <submittedName>
        <fullName evidence="6">Flagellar hook protein FlgL</fullName>
    </submittedName>
</protein>
<dbReference type="EMBL" id="JTDN01000001">
    <property type="protein sequence ID" value="KHL25603.1"/>
    <property type="molecule type" value="Genomic_DNA"/>
</dbReference>
<dbReference type="PANTHER" id="PTHR42792">
    <property type="entry name" value="FLAGELLIN"/>
    <property type="match status" value="1"/>
</dbReference>
<dbReference type="Gene3D" id="1.20.1330.10">
    <property type="entry name" value="f41 fragment of flagellin, N-terminal domain"/>
    <property type="match status" value="1"/>
</dbReference>
<keyword evidence="6" id="KW-0969">Cilium</keyword>
<dbReference type="GO" id="GO:0009288">
    <property type="term" value="C:bacterial-type flagellum"/>
    <property type="evidence" value="ECO:0007669"/>
    <property type="project" value="UniProtKB-SubCell"/>
</dbReference>
<dbReference type="RefSeq" id="WP_039094112.1">
    <property type="nucleotide sequence ID" value="NZ_JTDN01000001.1"/>
</dbReference>
<sequence length="304" mass="31594">MTVNLSTASFYDKSNRYLTDLRGQAARLQEQASTGKRLTTSSDDPVAAARLRSLSRGERLAQIDQNGANTAMAEMEQVGSSLDATAKIVIRAQELAQQAANGVLTPSQRTALGVEAADLRRSLLTIANGENGSGHALFGGQGAGAAYAEVGGVVTYQGSGASKPIDLGEGQTVTPSLTGPEVLSFTVNGTATDLFAVLGALSSALQGDGSDPVAASRNAMDGLSAGLERVTTAQAVIGSRMNWVELMDERRTTNGELRAQEAKDLGAADLATTISRLQEVMTVLEASQASFVRLANISLFDQLS</sequence>
<evidence type="ECO:0000256" key="4">
    <source>
        <dbReference type="ARBA" id="ARBA00023143"/>
    </source>
</evidence>
<proteinExistence type="inferred from homology"/>
<keyword evidence="6" id="KW-0966">Cell projection</keyword>
<dbReference type="SUPFAM" id="SSF64518">
    <property type="entry name" value="Phase 1 flagellin"/>
    <property type="match status" value="1"/>
</dbReference>
<dbReference type="PANTHER" id="PTHR42792:SF1">
    <property type="entry name" value="FLAGELLAR HOOK-ASSOCIATED PROTEIN 3"/>
    <property type="match status" value="1"/>
</dbReference>
<dbReference type="Proteomes" id="UP000030988">
    <property type="component" value="Unassembled WGS sequence"/>
</dbReference>
<dbReference type="GO" id="GO:0005576">
    <property type="term" value="C:extracellular region"/>
    <property type="evidence" value="ECO:0007669"/>
    <property type="project" value="UniProtKB-SubCell"/>
</dbReference>
<dbReference type="Pfam" id="PF00669">
    <property type="entry name" value="Flagellin_N"/>
    <property type="match status" value="1"/>
</dbReference>
<dbReference type="AlphaFoldDB" id="A0A0B2BVE8"/>
<organism evidence="6 7">
    <name type="scientific">Croceibacterium mercuriale</name>
    <dbReference type="NCBI Taxonomy" id="1572751"/>
    <lineage>
        <taxon>Bacteria</taxon>
        <taxon>Pseudomonadati</taxon>
        <taxon>Pseudomonadota</taxon>
        <taxon>Alphaproteobacteria</taxon>
        <taxon>Sphingomonadales</taxon>
        <taxon>Erythrobacteraceae</taxon>
        <taxon>Croceibacterium</taxon>
    </lineage>
</organism>
<evidence type="ECO:0000256" key="2">
    <source>
        <dbReference type="ARBA" id="ARBA00004613"/>
    </source>
</evidence>
<reference evidence="6 7" key="1">
    <citation type="submission" date="2014-11" db="EMBL/GenBank/DDBJ databases">
        <title>Draft genome sequence of Kirrobacter mercurialis.</title>
        <authorList>
            <person name="Coil D.A."/>
            <person name="Eisen J.A."/>
        </authorList>
    </citation>
    <scope>NUCLEOTIDE SEQUENCE [LARGE SCALE GENOMIC DNA]</scope>
    <source>
        <strain evidence="6 7">Coronado</strain>
    </source>
</reference>
<evidence type="ECO:0000256" key="3">
    <source>
        <dbReference type="ARBA" id="ARBA00005709"/>
    </source>
</evidence>
<dbReference type="OrthoDB" id="7389561at2"/>
<comment type="subcellular location">
    <subcellularLocation>
        <location evidence="1">Bacterial flagellum</location>
    </subcellularLocation>
    <subcellularLocation>
        <location evidence="2">Secreted</location>
    </subcellularLocation>
</comment>
<comment type="similarity">
    <text evidence="3">Belongs to the bacterial flagellin family.</text>
</comment>
<evidence type="ECO:0000313" key="6">
    <source>
        <dbReference type="EMBL" id="KHL25603.1"/>
    </source>
</evidence>
<accession>A0A0B2BVE8</accession>
<keyword evidence="7" id="KW-1185">Reference proteome</keyword>
<keyword evidence="4" id="KW-0975">Bacterial flagellum</keyword>